<dbReference type="GO" id="GO:0003980">
    <property type="term" value="F:UDP-glucose:glycoprotein glucosyltransferase activity"/>
    <property type="evidence" value="ECO:0007669"/>
    <property type="project" value="InterPro"/>
</dbReference>
<evidence type="ECO:0000259" key="11">
    <source>
        <dbReference type="Pfam" id="PF18400"/>
    </source>
</evidence>
<evidence type="ECO:0000259" key="15">
    <source>
        <dbReference type="Pfam" id="PF18404"/>
    </source>
</evidence>
<dbReference type="InterPro" id="IPR040692">
    <property type="entry name" value="UGGT_TRXL_3"/>
</dbReference>
<dbReference type="Gene3D" id="3.90.550.10">
    <property type="entry name" value="Spore Coat Polysaccharide Biosynthesis Protein SpsA, Chain A"/>
    <property type="match status" value="1"/>
</dbReference>
<dbReference type="Pfam" id="PF18404">
    <property type="entry name" value="Glyco_transf_24"/>
    <property type="match status" value="1"/>
</dbReference>
<dbReference type="GO" id="GO:0018279">
    <property type="term" value="P:protein N-linked glycosylation via asparagine"/>
    <property type="evidence" value="ECO:0007669"/>
    <property type="project" value="TreeGrafter"/>
</dbReference>
<evidence type="ECO:0000256" key="1">
    <source>
        <dbReference type="ARBA" id="ARBA00001913"/>
    </source>
</evidence>
<evidence type="ECO:0000256" key="4">
    <source>
        <dbReference type="ARBA" id="ARBA00006351"/>
    </source>
</evidence>
<dbReference type="GO" id="GO:0051082">
    <property type="term" value="F:unfolded protein binding"/>
    <property type="evidence" value="ECO:0007669"/>
    <property type="project" value="TreeGrafter"/>
</dbReference>
<dbReference type="Pfam" id="PF18403">
    <property type="entry name" value="Thioredoxin_15"/>
    <property type="match status" value="1"/>
</dbReference>
<dbReference type="InterPro" id="IPR040693">
    <property type="entry name" value="UGGT_TRXL_1"/>
</dbReference>
<evidence type="ECO:0000313" key="16">
    <source>
        <dbReference type="EMBL" id="KAK4146650.1"/>
    </source>
</evidence>
<evidence type="ECO:0000256" key="10">
    <source>
        <dbReference type="SAM" id="SignalP"/>
    </source>
</evidence>
<evidence type="ECO:0000256" key="5">
    <source>
        <dbReference type="ARBA" id="ARBA00022679"/>
    </source>
</evidence>
<evidence type="ECO:0000256" key="8">
    <source>
        <dbReference type="ARBA" id="ARBA00023180"/>
    </source>
</evidence>
<dbReference type="GeneID" id="87816226"/>
<evidence type="ECO:0000259" key="13">
    <source>
        <dbReference type="Pfam" id="PF18402"/>
    </source>
</evidence>
<reference evidence="16" key="2">
    <citation type="submission" date="2023-05" db="EMBL/GenBank/DDBJ databases">
        <authorList>
            <consortium name="Lawrence Berkeley National Laboratory"/>
            <person name="Steindorff A."/>
            <person name="Hensen N."/>
            <person name="Bonometti L."/>
            <person name="Westerberg I."/>
            <person name="Brannstrom I.O."/>
            <person name="Guillou S."/>
            <person name="Cros-Aarteil S."/>
            <person name="Calhoun S."/>
            <person name="Haridas S."/>
            <person name="Kuo A."/>
            <person name="Mondo S."/>
            <person name="Pangilinan J."/>
            <person name="Riley R."/>
            <person name="Labutti K."/>
            <person name="Andreopoulos B."/>
            <person name="Lipzen A."/>
            <person name="Chen C."/>
            <person name="Yanf M."/>
            <person name="Daum C."/>
            <person name="Ng V."/>
            <person name="Clum A."/>
            <person name="Ohm R."/>
            <person name="Martin F."/>
            <person name="Silar P."/>
            <person name="Natvig D."/>
            <person name="Lalanne C."/>
            <person name="Gautier V."/>
            <person name="Ament-Velasquez S.L."/>
            <person name="Kruys A."/>
            <person name="Hutchinson M.I."/>
            <person name="Powell A.J."/>
            <person name="Barry K."/>
            <person name="Miller A.N."/>
            <person name="Grigoriev I.V."/>
            <person name="Debuchy R."/>
            <person name="Gladieux P."/>
            <person name="Thoren M.H."/>
            <person name="Johannesson H."/>
        </authorList>
    </citation>
    <scope>NUCLEOTIDE SEQUENCE</scope>
    <source>
        <strain evidence="16">CBS 141.50</strain>
    </source>
</reference>
<evidence type="ECO:0000256" key="6">
    <source>
        <dbReference type="ARBA" id="ARBA00022729"/>
    </source>
</evidence>
<dbReference type="GO" id="GO:0005788">
    <property type="term" value="C:endoplasmic reticulum lumen"/>
    <property type="evidence" value="ECO:0007669"/>
    <property type="project" value="UniProtKB-SubCell"/>
</dbReference>
<dbReference type="Pfam" id="PF18401">
    <property type="entry name" value="Thioredoxin_13"/>
    <property type="match status" value="1"/>
</dbReference>
<sequence>MLRLSKLPWGLTALFLASWLPATHVAGSPSVDVSLKAAFPSAPYLVELLETAAIENSTAYFALLDRIAKGDFAEAETDKALYEKFIEILRNDGHMDGEALSTFKLALSMRTAAPRIEAHYQYYTTAVEPTLPGTQDGCDIWFLVDGKQLCSAVLDAVHGEVKEDPQSRTLPFDRKTGSGPRDVILYADITAPNFGIFHQVAAEMARNSEGLYRIRYKRSATHSSQPLSVKGYGVELALKRTDYIVIDDRDTSDTQAPVDKAQKPIRSTEAVLTEEEITDITPLEKSELASLGMKAASFILHSESPFDTLIKLTQDFPKYSTSLATQNVSAEFQTEHEGNRKVLIPEGANLLWMNGLQLIERQIQPFGLVDLLKRERKLINGVLDLGLSGQQAISLLGHPEIADAKSGGDEPRRFDWRDEIEDGRVIVWINNIEKDKRYQEFSPSIWSLIQHFGHGLPQIRKDLFNLVVPVDFTKLEDIELVTSHLTGFVKRLIPIRFGLVPLTPTGESIEQAKVVYYLIETHGLSAAIAYLEKSAEAKKTAKPDEGIFNEVVKDRALRTESVPLAFKDIFTSEEHEKQIHLSKHWIERLRADGDVPSVFFDGFAIPRDENWLKVMNQKLMGDLQALQHAAYFGQINDDTWVPSKFLENSIARRNTLIFPEDSKDLRILDVNKVYTEHRDALSKIPVVEADEQSTKEDWAALTVVADLDRVEGQKLLFFALRFRQENSGVRIDIVHNPKDLTASPSQLTQVIKAKENDLVSVNRLLDLETILEGKGADIDRAYDLALFQFLASANLNAGDNAVILNGRVISPIVSAEDFKKEDFEQLLDAERASRILPVYKAAEDLGLGDKISGPLDAAKLTSVTALSGISDLPQGIFDSASSFRTAAFQELNSTHTSFETGDPSTATIFFVASINPASEVGQKWAPVLKVLSELEGVHVKVFLNPTDGLSELPVKRFYRYVLESSPSFDESGKVKDLSANFAGVPQDTLLVAGMDVPPAWLVTSKVSVDDLDNLRIKDIKARRGTENIEAIYELENILIEGHSRELPAGQPPRGVQLVLGTENDSHFADTIIMSNLGFFQFKANPGVYSLRLKEGRSSDIFAMESVGALGWKPSPGDDTAEIALMDFQGTTLYPRLKRNPGMETEDVLEGSQAGSSAGNGAMEFVSKGIRFAEGLLGRAKPAAPDAKALSAQQHAEINIFSVASGHLYERMLNIMMVSVMRHTNHTVKFWFIEQFLSPSFKDFIPHLAAHYGFSYEMVTYKWPHWLRQQKEKQREIWGYKILFLDVLFPLSLDKVIFVDADQIVRTDMYDLVNLDLDGAPYGFTPMCDSRTEMEGFRFWKTGYWANYLRDKPYHISALYVVDLHRFRELAAGDRLRQQYHSLSADPNSLANLDQDLPNHMQFQIPIHSLPQEWLWCETWCSDETLREARTIDLCNNPQTKEPKLDRARRQVPEWTEYDEEIAKLARERAAGKRPGDVTVLEGEQESSERNPKSRRFEEEEVKTAGGKDEL</sequence>
<organism evidence="16 17">
    <name type="scientific">Dichotomopilus funicola</name>
    <dbReference type="NCBI Taxonomy" id="1934379"/>
    <lineage>
        <taxon>Eukaryota</taxon>
        <taxon>Fungi</taxon>
        <taxon>Dikarya</taxon>
        <taxon>Ascomycota</taxon>
        <taxon>Pezizomycotina</taxon>
        <taxon>Sordariomycetes</taxon>
        <taxon>Sordariomycetidae</taxon>
        <taxon>Sordariales</taxon>
        <taxon>Chaetomiaceae</taxon>
        <taxon>Dichotomopilus</taxon>
    </lineage>
</organism>
<protein>
    <submittedName>
        <fullName evidence="16">UDP-glucose:glycoprotein glucosyltransferase</fullName>
    </submittedName>
</protein>
<dbReference type="RefSeq" id="XP_062640021.1">
    <property type="nucleotide sequence ID" value="XM_062779613.1"/>
</dbReference>
<dbReference type="GO" id="GO:0036503">
    <property type="term" value="P:ERAD pathway"/>
    <property type="evidence" value="ECO:0007669"/>
    <property type="project" value="TreeGrafter"/>
</dbReference>
<dbReference type="InterPro" id="IPR040497">
    <property type="entry name" value="Glyco_transf_24"/>
</dbReference>
<name>A0AAN6V8C6_9PEZI</name>
<dbReference type="FunFam" id="3.90.550.10:FF:000065">
    <property type="entry name" value="UDP-glucose:glycoprotein glucosyltransferase, putative"/>
    <property type="match status" value="1"/>
</dbReference>
<feature type="compositionally biased region" description="Basic and acidic residues" evidence="9">
    <location>
        <begin position="1466"/>
        <end position="1475"/>
    </location>
</feature>
<feature type="chain" id="PRO_5042935535" evidence="10">
    <location>
        <begin position="28"/>
        <end position="1510"/>
    </location>
</feature>
<evidence type="ECO:0000256" key="7">
    <source>
        <dbReference type="ARBA" id="ARBA00022824"/>
    </source>
</evidence>
<keyword evidence="6 10" id="KW-0732">Signal</keyword>
<evidence type="ECO:0000259" key="12">
    <source>
        <dbReference type="Pfam" id="PF18401"/>
    </source>
</evidence>
<dbReference type="Pfam" id="PF18400">
    <property type="entry name" value="Thioredoxin_12"/>
    <property type="match status" value="1"/>
</dbReference>
<dbReference type="InterPro" id="IPR029044">
    <property type="entry name" value="Nucleotide-diphossugar_trans"/>
</dbReference>
<comment type="subcellular location">
    <subcellularLocation>
        <location evidence="2">Endoplasmic reticulum lumen</location>
    </subcellularLocation>
</comment>
<feature type="domain" description="UGGT thioredoxin-like" evidence="12">
    <location>
        <begin position="276"/>
        <end position="406"/>
    </location>
</feature>
<comment type="pathway">
    <text evidence="3">Protein modification; protein glycosylation.</text>
</comment>
<feature type="compositionally biased region" description="Basic and acidic residues" evidence="9">
    <location>
        <begin position="1486"/>
        <end position="1510"/>
    </location>
</feature>
<evidence type="ECO:0000256" key="9">
    <source>
        <dbReference type="SAM" id="MobiDB-lite"/>
    </source>
</evidence>
<dbReference type="PANTHER" id="PTHR11226:SF0">
    <property type="entry name" value="UDP-GLUCOSE:GLYCOPROTEIN GLUCOSYLTRANSFERASE"/>
    <property type="match status" value="1"/>
</dbReference>
<dbReference type="SUPFAM" id="SSF53448">
    <property type="entry name" value="Nucleotide-diphospho-sugar transferases"/>
    <property type="match status" value="1"/>
</dbReference>
<evidence type="ECO:0000256" key="2">
    <source>
        <dbReference type="ARBA" id="ARBA00004319"/>
    </source>
</evidence>
<keyword evidence="8" id="KW-0325">Glycoprotein</keyword>
<keyword evidence="5" id="KW-0808">Transferase</keyword>
<feature type="domain" description="Glucosyltransferase 24 catalytic" evidence="15">
    <location>
        <begin position="1197"/>
        <end position="1464"/>
    </location>
</feature>
<evidence type="ECO:0000256" key="3">
    <source>
        <dbReference type="ARBA" id="ARBA00004922"/>
    </source>
</evidence>
<feature type="domain" description="UGGT thioredoxin-like" evidence="13">
    <location>
        <begin position="414"/>
        <end position="657"/>
    </location>
</feature>
<feature type="domain" description="UGGT thioredoxin-like" evidence="11">
    <location>
        <begin position="42"/>
        <end position="224"/>
    </location>
</feature>
<dbReference type="InterPro" id="IPR040525">
    <property type="entry name" value="UGGT_TRXL_4"/>
</dbReference>
<keyword evidence="7" id="KW-0256">Endoplasmic reticulum</keyword>
<gene>
    <name evidence="16" type="ORF">C8A04DRAFT_25570</name>
</gene>
<dbReference type="Pfam" id="PF06427">
    <property type="entry name" value="UDP-g_GGTase"/>
    <property type="match status" value="1"/>
</dbReference>
<dbReference type="InterPro" id="IPR009448">
    <property type="entry name" value="UDP-g_GGtrans"/>
</dbReference>
<comment type="caution">
    <text evidence="16">The sequence shown here is derived from an EMBL/GenBank/DDBJ whole genome shotgun (WGS) entry which is preliminary data.</text>
</comment>
<evidence type="ECO:0000313" key="17">
    <source>
        <dbReference type="Proteomes" id="UP001302676"/>
    </source>
</evidence>
<dbReference type="PANTHER" id="PTHR11226">
    <property type="entry name" value="UDP-GLUCOSE GLYCOPROTEIN:GLUCOSYLTRANSFERASE"/>
    <property type="match status" value="1"/>
</dbReference>
<dbReference type="Pfam" id="PF18402">
    <property type="entry name" value="Thioredoxin_14"/>
    <property type="match status" value="1"/>
</dbReference>
<reference evidence="16" key="1">
    <citation type="journal article" date="2023" name="Mol. Phylogenet. Evol.">
        <title>Genome-scale phylogeny and comparative genomics of the fungal order Sordariales.</title>
        <authorList>
            <person name="Hensen N."/>
            <person name="Bonometti L."/>
            <person name="Westerberg I."/>
            <person name="Brannstrom I.O."/>
            <person name="Guillou S."/>
            <person name="Cros-Aarteil S."/>
            <person name="Calhoun S."/>
            <person name="Haridas S."/>
            <person name="Kuo A."/>
            <person name="Mondo S."/>
            <person name="Pangilinan J."/>
            <person name="Riley R."/>
            <person name="LaButti K."/>
            <person name="Andreopoulos B."/>
            <person name="Lipzen A."/>
            <person name="Chen C."/>
            <person name="Yan M."/>
            <person name="Daum C."/>
            <person name="Ng V."/>
            <person name="Clum A."/>
            <person name="Steindorff A."/>
            <person name="Ohm R.A."/>
            <person name="Martin F."/>
            <person name="Silar P."/>
            <person name="Natvig D.O."/>
            <person name="Lalanne C."/>
            <person name="Gautier V."/>
            <person name="Ament-Velasquez S.L."/>
            <person name="Kruys A."/>
            <person name="Hutchinson M.I."/>
            <person name="Powell A.J."/>
            <person name="Barry K."/>
            <person name="Miller A.N."/>
            <person name="Grigoriev I.V."/>
            <person name="Debuchy R."/>
            <person name="Gladieux P."/>
            <person name="Hiltunen Thoren M."/>
            <person name="Johannesson H."/>
        </authorList>
    </citation>
    <scope>NUCLEOTIDE SEQUENCE</scope>
    <source>
        <strain evidence="16">CBS 141.50</strain>
    </source>
</reference>
<feature type="signal peptide" evidence="10">
    <location>
        <begin position="1"/>
        <end position="27"/>
    </location>
</feature>
<dbReference type="InterPro" id="IPR040694">
    <property type="entry name" value="UGGT_TRXL_2"/>
</dbReference>
<comment type="cofactor">
    <cofactor evidence="1">
        <name>Ca(2+)</name>
        <dbReference type="ChEBI" id="CHEBI:29108"/>
    </cofactor>
</comment>
<dbReference type="CDD" id="cd06432">
    <property type="entry name" value="GT8_HUGT1_C_like"/>
    <property type="match status" value="1"/>
</dbReference>
<feature type="domain" description="UDP-glucose:glycoprotein glucosyltransferase thioredoxin-like" evidence="14">
    <location>
        <begin position="669"/>
        <end position="865"/>
    </location>
</feature>
<proteinExistence type="inferred from homology"/>
<keyword evidence="17" id="KW-1185">Reference proteome</keyword>
<dbReference type="EMBL" id="MU853560">
    <property type="protein sequence ID" value="KAK4146650.1"/>
    <property type="molecule type" value="Genomic_DNA"/>
</dbReference>
<dbReference type="Proteomes" id="UP001302676">
    <property type="component" value="Unassembled WGS sequence"/>
</dbReference>
<comment type="similarity">
    <text evidence="4">Belongs to the glycosyltransferase 8 family.</text>
</comment>
<feature type="region of interest" description="Disordered" evidence="9">
    <location>
        <begin position="1466"/>
        <end position="1510"/>
    </location>
</feature>
<accession>A0AAN6V8C6</accession>
<evidence type="ECO:0000259" key="14">
    <source>
        <dbReference type="Pfam" id="PF18403"/>
    </source>
</evidence>